<evidence type="ECO:0000256" key="1">
    <source>
        <dbReference type="ARBA" id="ARBA00022729"/>
    </source>
</evidence>
<dbReference type="Proteomes" id="UP001570511">
    <property type="component" value="Unassembled WGS sequence"/>
</dbReference>
<dbReference type="InterPro" id="IPR019546">
    <property type="entry name" value="TAT_signal_bac_arc"/>
</dbReference>
<feature type="domain" description="Leucine-binding protein" evidence="3">
    <location>
        <begin position="272"/>
        <end position="459"/>
    </location>
</feature>
<dbReference type="InterPro" id="IPR028082">
    <property type="entry name" value="Peripla_BP_I"/>
</dbReference>
<feature type="region of interest" description="Disordered" evidence="2">
    <location>
        <begin position="249"/>
        <end position="271"/>
    </location>
</feature>
<dbReference type="PROSITE" id="PS51257">
    <property type="entry name" value="PROKAR_LIPOPROTEIN"/>
    <property type="match status" value="1"/>
</dbReference>
<sequence length="465" mass="46980">MARDIVRRDFIKRVGAAGAIGATGIAGCIGSPDSGDGGGDGGDGGDGGGDSGGGTTTSGGGGGDGPGGLVVIGYPESGIQLFRDYYSASDGSEEILVPDGLRDGALPGQVGNDMENVTGTAPAAGGPNQEAFNTLFQDEYGSSPGVFTSQSYDSVALQLLANAAAGENDGTAIRDQMRRIANPDGMTVTPNNLVEGVEAAANGEDVNYQGASSATNFDQNGDPASAAYAIWEFNAGEGAAETLEVQSFEGANPEGAGPSADSGPGGSDREMSVGILLPETGDLASVGAPMIQAAQLPAMQVNEANPAGLSVNAQVEDTQTSPSAGTAAAESLVSAGVPSVCGSASSGVNVPVSQQVFIPNEVVGCSPSSTALSVTNLDDNDYIFRTAPSDRLQGRVMAQVMSERLDVDSVSTLYVNNDYGQQLSNRFSNVFEETFDGEVYRQVAFNIGESSYSSVIESALSPPDN</sequence>
<evidence type="ECO:0000313" key="4">
    <source>
        <dbReference type="EMBL" id="MFA1611999.1"/>
    </source>
</evidence>
<accession>A0ABD5MHE3</accession>
<gene>
    <name evidence="4" type="ORF">OS889_13405</name>
</gene>
<feature type="compositionally biased region" description="Gly residues" evidence="2">
    <location>
        <begin position="35"/>
        <end position="69"/>
    </location>
</feature>
<dbReference type="Pfam" id="PF13458">
    <property type="entry name" value="Peripla_BP_6"/>
    <property type="match status" value="1"/>
</dbReference>
<reference evidence="4 5" key="1">
    <citation type="submission" date="2024-08" db="EMBL/GenBank/DDBJ databases">
        <title>Halobellus sp. MBLA0158 whole genome sequence.</title>
        <authorList>
            <person name="Hwang C.Y."/>
            <person name="Cho E.-S."/>
            <person name="Seo M.-J."/>
        </authorList>
    </citation>
    <scope>NUCLEOTIDE SEQUENCE [LARGE SCALE GENOMIC DNA]</scope>
    <source>
        <strain evidence="4 5">MBLA0158</strain>
    </source>
</reference>
<keyword evidence="1" id="KW-0732">Signal</keyword>
<dbReference type="AlphaFoldDB" id="A0ABD5MHE3"/>
<comment type="caution">
    <text evidence="4">The sequence shown here is derived from an EMBL/GenBank/DDBJ whole genome shotgun (WGS) entry which is preliminary data.</text>
</comment>
<organism evidence="4 5">
    <name type="scientific">Halobellus rubicundus</name>
    <dbReference type="NCBI Taxonomy" id="2996466"/>
    <lineage>
        <taxon>Archaea</taxon>
        <taxon>Methanobacteriati</taxon>
        <taxon>Methanobacteriota</taxon>
        <taxon>Stenosarchaea group</taxon>
        <taxon>Halobacteria</taxon>
        <taxon>Halobacteriales</taxon>
        <taxon>Haloferacaceae</taxon>
        <taxon>Halobellus</taxon>
    </lineage>
</organism>
<evidence type="ECO:0000313" key="5">
    <source>
        <dbReference type="Proteomes" id="UP001570511"/>
    </source>
</evidence>
<name>A0ABD5MHE3_9EURY</name>
<dbReference type="PANTHER" id="PTHR30483:SF6">
    <property type="entry name" value="PERIPLASMIC BINDING PROTEIN OF ABC TRANSPORTER FOR NATURAL AMINO ACIDS"/>
    <property type="match status" value="1"/>
</dbReference>
<feature type="region of interest" description="Disordered" evidence="2">
    <location>
        <begin position="31"/>
        <end position="69"/>
    </location>
</feature>
<proteinExistence type="predicted"/>
<keyword evidence="5" id="KW-1185">Reference proteome</keyword>
<dbReference type="InterPro" id="IPR051010">
    <property type="entry name" value="BCAA_transport"/>
</dbReference>
<dbReference type="RefSeq" id="WP_372390533.1">
    <property type="nucleotide sequence ID" value="NZ_JBGNYA010000001.1"/>
</dbReference>
<dbReference type="PANTHER" id="PTHR30483">
    <property type="entry name" value="LEUCINE-SPECIFIC-BINDING PROTEIN"/>
    <property type="match status" value="1"/>
</dbReference>
<dbReference type="NCBIfam" id="TIGR01409">
    <property type="entry name" value="TAT_signal_seq"/>
    <property type="match status" value="1"/>
</dbReference>
<dbReference type="SUPFAM" id="SSF53822">
    <property type="entry name" value="Periplasmic binding protein-like I"/>
    <property type="match status" value="2"/>
</dbReference>
<dbReference type="Gene3D" id="3.40.50.2300">
    <property type="match status" value="4"/>
</dbReference>
<evidence type="ECO:0000259" key="3">
    <source>
        <dbReference type="Pfam" id="PF13458"/>
    </source>
</evidence>
<protein>
    <submittedName>
        <fullName evidence="4">ABC transporter substrate-binding protein</fullName>
    </submittedName>
</protein>
<dbReference type="InterPro" id="IPR028081">
    <property type="entry name" value="Leu-bd"/>
</dbReference>
<dbReference type="EMBL" id="JBGNYA010000001">
    <property type="protein sequence ID" value="MFA1611999.1"/>
    <property type="molecule type" value="Genomic_DNA"/>
</dbReference>
<evidence type="ECO:0000256" key="2">
    <source>
        <dbReference type="SAM" id="MobiDB-lite"/>
    </source>
</evidence>